<feature type="region of interest" description="Disordered" evidence="1">
    <location>
        <begin position="381"/>
        <end position="405"/>
    </location>
</feature>
<gene>
    <name evidence="2" type="ORF">BATDEDRAFT_88171</name>
</gene>
<dbReference type="GeneID" id="18243051"/>
<feature type="region of interest" description="Disordered" evidence="1">
    <location>
        <begin position="312"/>
        <end position="334"/>
    </location>
</feature>
<evidence type="ECO:0000313" key="3">
    <source>
        <dbReference type="Proteomes" id="UP000007241"/>
    </source>
</evidence>
<organism evidence="2 3">
    <name type="scientific">Batrachochytrium dendrobatidis (strain JAM81 / FGSC 10211)</name>
    <name type="common">Frog chytrid fungus</name>
    <dbReference type="NCBI Taxonomy" id="684364"/>
    <lineage>
        <taxon>Eukaryota</taxon>
        <taxon>Fungi</taxon>
        <taxon>Fungi incertae sedis</taxon>
        <taxon>Chytridiomycota</taxon>
        <taxon>Chytridiomycota incertae sedis</taxon>
        <taxon>Chytridiomycetes</taxon>
        <taxon>Rhizophydiales</taxon>
        <taxon>Rhizophydiales incertae sedis</taxon>
        <taxon>Batrachochytrium</taxon>
    </lineage>
</organism>
<keyword evidence="3" id="KW-1185">Reference proteome</keyword>
<accession>F4P244</accession>
<evidence type="ECO:0000256" key="1">
    <source>
        <dbReference type="SAM" id="MobiDB-lite"/>
    </source>
</evidence>
<dbReference type="Proteomes" id="UP000007241">
    <property type="component" value="Unassembled WGS sequence"/>
</dbReference>
<reference evidence="2 3" key="1">
    <citation type="submission" date="2009-12" db="EMBL/GenBank/DDBJ databases">
        <title>The draft genome of Batrachochytrium dendrobatidis.</title>
        <authorList>
            <consortium name="US DOE Joint Genome Institute (JGI-PGF)"/>
            <person name="Kuo A."/>
            <person name="Salamov A."/>
            <person name="Schmutz J."/>
            <person name="Lucas S."/>
            <person name="Pitluck S."/>
            <person name="Rosenblum E."/>
            <person name="Stajich J."/>
            <person name="Eisen M."/>
            <person name="Grigoriev I.V."/>
        </authorList>
    </citation>
    <scope>NUCLEOTIDE SEQUENCE [LARGE SCALE GENOMIC DNA]</scope>
    <source>
        <strain evidence="3">JAM81 / FGSC 10211</strain>
    </source>
</reference>
<protein>
    <submittedName>
        <fullName evidence="2">Uncharacterized protein</fullName>
    </submittedName>
</protein>
<evidence type="ECO:0000313" key="2">
    <source>
        <dbReference type="EMBL" id="EGF81049.1"/>
    </source>
</evidence>
<sequence length="600" mass="66055">MNSLAVLCIQTLLLKEDLILSSTDIDNHDNRLPLPISTVQTKLSAYCKNPVYSRTTVKDLIDRLCKKKIIAVRQYTPTEPGTLILYYTLASQQQIPGTIAIATPSKPSKTISNVAFQSAKKLTPTSNDDLALADTPKKSFEFQSAKGFKHELSNDSKTTTVMDYACHSVDSIMSDDNIGFKTAKDIATDTLVSKPDICTYTTNTVSDESAQSDLSEFQLANALSKKSIAQAIDAPNSNTTLLRSMDASEHLSANDELEKTQISACILASNEQALPTVEIEKTVDPEPIAIPVEPTATPTKIPSKRKSCWNTPFKSPLANSSRKSTVTTKPSVFKSAKPPVKPIFSTPTVPTTPARESIAEASTSEICPAFKPASAIAYQVSTPKSKFKSSTSSSSLPLSSRPMRTPLSMHNNNNLPITPLNARHASGKKDFQSPLARTDPAMQEKKALDRAIEDLTCLKRKYELYQSYKENASITNEITKVDRLIAKWKGVCQDTLLDLRTQIGEVAIPKKKQTSNPFFDRSDSTKGVGIHPSRAHSWCAQFPDYENEDSETGSSGGGMFNTDRIYQERPRILKLIELANMCQFDIHMIGKYDEMDDDFV</sequence>
<dbReference type="HOGENOM" id="CLU_454903_0_0_1"/>
<dbReference type="RefSeq" id="XP_006678797.1">
    <property type="nucleotide sequence ID" value="XM_006678734.1"/>
</dbReference>
<feature type="compositionally biased region" description="Polar residues" evidence="1">
    <location>
        <begin position="312"/>
        <end position="330"/>
    </location>
</feature>
<dbReference type="InParanoid" id="F4P244"/>
<proteinExistence type="predicted"/>
<dbReference type="AlphaFoldDB" id="F4P244"/>
<dbReference type="EMBL" id="GL882883">
    <property type="protein sequence ID" value="EGF81049.1"/>
    <property type="molecule type" value="Genomic_DNA"/>
</dbReference>
<name>F4P244_BATDJ</name>